<keyword evidence="1" id="KW-0812">Transmembrane</keyword>
<name>A0A917NSH2_9PROT</name>
<sequence>MVLRLIGLLMGAAALVMGLSFGWGLPLGTVLSQINPRAMLTLQEGVSVMLWSGAWDSLFYPVLTLPAWVAPLAVALVLFLISATRPERG</sequence>
<gene>
    <name evidence="2" type="ORF">GCM10011320_30000</name>
</gene>
<organism evidence="2 3">
    <name type="scientific">Neoroseomonas lacus</name>
    <dbReference type="NCBI Taxonomy" id="287609"/>
    <lineage>
        <taxon>Bacteria</taxon>
        <taxon>Pseudomonadati</taxon>
        <taxon>Pseudomonadota</taxon>
        <taxon>Alphaproteobacteria</taxon>
        <taxon>Acetobacterales</taxon>
        <taxon>Acetobacteraceae</taxon>
        <taxon>Neoroseomonas</taxon>
    </lineage>
</organism>
<protein>
    <submittedName>
        <fullName evidence="2">Uncharacterized protein</fullName>
    </submittedName>
</protein>
<dbReference type="Proteomes" id="UP000661507">
    <property type="component" value="Unassembled WGS sequence"/>
</dbReference>
<evidence type="ECO:0000313" key="3">
    <source>
        <dbReference type="Proteomes" id="UP000661507"/>
    </source>
</evidence>
<evidence type="ECO:0000313" key="2">
    <source>
        <dbReference type="EMBL" id="GGJ20699.1"/>
    </source>
</evidence>
<dbReference type="RefSeq" id="WP_188967963.1">
    <property type="nucleotide sequence ID" value="NZ_BMKW01000007.1"/>
</dbReference>
<accession>A0A917NSH2</accession>
<feature type="transmembrane region" description="Helical" evidence="1">
    <location>
        <begin position="58"/>
        <end position="81"/>
    </location>
</feature>
<dbReference type="AlphaFoldDB" id="A0A917NSH2"/>
<proteinExistence type="predicted"/>
<keyword evidence="1" id="KW-0472">Membrane</keyword>
<keyword evidence="3" id="KW-1185">Reference proteome</keyword>
<dbReference type="EMBL" id="BMKW01000007">
    <property type="protein sequence ID" value="GGJ20699.1"/>
    <property type="molecule type" value="Genomic_DNA"/>
</dbReference>
<reference evidence="2" key="1">
    <citation type="journal article" date="2014" name="Int. J. Syst. Evol. Microbiol.">
        <title>Complete genome sequence of Corynebacterium casei LMG S-19264T (=DSM 44701T), isolated from a smear-ripened cheese.</title>
        <authorList>
            <consortium name="US DOE Joint Genome Institute (JGI-PGF)"/>
            <person name="Walter F."/>
            <person name="Albersmeier A."/>
            <person name="Kalinowski J."/>
            <person name="Ruckert C."/>
        </authorList>
    </citation>
    <scope>NUCLEOTIDE SEQUENCE</scope>
    <source>
        <strain evidence="2">CGMCC 1.3617</strain>
    </source>
</reference>
<comment type="caution">
    <text evidence="2">The sequence shown here is derived from an EMBL/GenBank/DDBJ whole genome shotgun (WGS) entry which is preliminary data.</text>
</comment>
<reference evidence="2" key="2">
    <citation type="submission" date="2020-09" db="EMBL/GenBank/DDBJ databases">
        <authorList>
            <person name="Sun Q."/>
            <person name="Zhou Y."/>
        </authorList>
    </citation>
    <scope>NUCLEOTIDE SEQUENCE</scope>
    <source>
        <strain evidence="2">CGMCC 1.3617</strain>
    </source>
</reference>
<keyword evidence="1" id="KW-1133">Transmembrane helix</keyword>
<evidence type="ECO:0000256" key="1">
    <source>
        <dbReference type="SAM" id="Phobius"/>
    </source>
</evidence>